<dbReference type="PROSITE" id="PS50222">
    <property type="entry name" value="EF_HAND_2"/>
    <property type="match status" value="2"/>
</dbReference>
<dbReference type="InterPro" id="IPR018247">
    <property type="entry name" value="EF_Hand_1_Ca_BS"/>
</dbReference>
<accession>A0A0M0JML0</accession>
<feature type="domain" description="EF-hand" evidence="2">
    <location>
        <begin position="44"/>
        <end position="79"/>
    </location>
</feature>
<keyword evidence="4" id="KW-1185">Reference proteome</keyword>
<protein>
    <submittedName>
        <fullName evidence="3">Putative calcium-binding protein cml8-like protein</fullName>
    </submittedName>
</protein>
<evidence type="ECO:0000313" key="4">
    <source>
        <dbReference type="Proteomes" id="UP000037460"/>
    </source>
</evidence>
<sequence>MPPQKDDFIEKEIVQAFDLYDADHSGAIDATELRSALQAVGLTVTGTQVDFMLRKYDDDRNMTLQLPEFAQLVRDLKVNSPESVQRRMDLRTHPLVVEALDAWWQTAESSMEEQYKAAPAGVKPRVGELQQEQYVIIMRKISKALLEKYDEEEADATAREDWESDRRGHDFLDAELFKDGIFELADLWTNTVSGAEYAAFLWKLFNEVAVK</sequence>
<dbReference type="SMART" id="SM00054">
    <property type="entry name" value="EFh"/>
    <property type="match status" value="2"/>
</dbReference>
<dbReference type="GO" id="GO:0005509">
    <property type="term" value="F:calcium ion binding"/>
    <property type="evidence" value="ECO:0007669"/>
    <property type="project" value="InterPro"/>
</dbReference>
<organism evidence="3 4">
    <name type="scientific">Chrysochromulina tobinii</name>
    <dbReference type="NCBI Taxonomy" id="1460289"/>
    <lineage>
        <taxon>Eukaryota</taxon>
        <taxon>Haptista</taxon>
        <taxon>Haptophyta</taxon>
        <taxon>Prymnesiophyceae</taxon>
        <taxon>Prymnesiales</taxon>
        <taxon>Chrysochromulinaceae</taxon>
        <taxon>Chrysochromulina</taxon>
    </lineage>
</organism>
<reference evidence="4" key="1">
    <citation type="journal article" date="2015" name="PLoS Genet.">
        <title>Genome Sequence and Transcriptome Analyses of Chrysochromulina tobin: Metabolic Tools for Enhanced Algal Fitness in the Prominent Order Prymnesiales (Haptophyceae).</title>
        <authorList>
            <person name="Hovde B.T."/>
            <person name="Deodato C.R."/>
            <person name="Hunsperger H.M."/>
            <person name="Ryken S.A."/>
            <person name="Yost W."/>
            <person name="Jha R.K."/>
            <person name="Patterson J."/>
            <person name="Monnat R.J. Jr."/>
            <person name="Barlow S.B."/>
            <person name="Starkenburg S.R."/>
            <person name="Cattolico R.A."/>
        </authorList>
    </citation>
    <scope>NUCLEOTIDE SEQUENCE</scope>
    <source>
        <strain evidence="4">CCMP291</strain>
    </source>
</reference>
<feature type="non-terminal residue" evidence="3">
    <location>
        <position position="211"/>
    </location>
</feature>
<dbReference type="InterPro" id="IPR002048">
    <property type="entry name" value="EF_hand_dom"/>
</dbReference>
<dbReference type="Gene3D" id="1.10.238.10">
    <property type="entry name" value="EF-hand"/>
    <property type="match status" value="1"/>
</dbReference>
<feature type="domain" description="EF-hand" evidence="2">
    <location>
        <begin position="8"/>
        <end position="43"/>
    </location>
</feature>
<dbReference type="InterPro" id="IPR011992">
    <property type="entry name" value="EF-hand-dom_pair"/>
</dbReference>
<evidence type="ECO:0000256" key="1">
    <source>
        <dbReference type="ARBA" id="ARBA00022837"/>
    </source>
</evidence>
<dbReference type="SUPFAM" id="SSF47473">
    <property type="entry name" value="EF-hand"/>
    <property type="match status" value="1"/>
</dbReference>
<dbReference type="EMBL" id="JWZX01002658">
    <property type="protein sequence ID" value="KOO27834.1"/>
    <property type="molecule type" value="Genomic_DNA"/>
</dbReference>
<dbReference type="PROSITE" id="PS00018">
    <property type="entry name" value="EF_HAND_1"/>
    <property type="match status" value="1"/>
</dbReference>
<gene>
    <name evidence="3" type="ORF">Ctob_014415</name>
</gene>
<keyword evidence="1" id="KW-0106">Calcium</keyword>
<proteinExistence type="predicted"/>
<dbReference type="CDD" id="cd00051">
    <property type="entry name" value="EFh"/>
    <property type="match status" value="1"/>
</dbReference>
<comment type="caution">
    <text evidence="3">The sequence shown here is derived from an EMBL/GenBank/DDBJ whole genome shotgun (WGS) entry which is preliminary data.</text>
</comment>
<name>A0A0M0JML0_9EUKA</name>
<dbReference type="AlphaFoldDB" id="A0A0M0JML0"/>
<dbReference type="Proteomes" id="UP000037460">
    <property type="component" value="Unassembled WGS sequence"/>
</dbReference>
<evidence type="ECO:0000259" key="2">
    <source>
        <dbReference type="PROSITE" id="PS50222"/>
    </source>
</evidence>
<dbReference type="OrthoDB" id="186625at2759"/>
<evidence type="ECO:0000313" key="3">
    <source>
        <dbReference type="EMBL" id="KOO27834.1"/>
    </source>
</evidence>
<dbReference type="Pfam" id="PF13499">
    <property type="entry name" value="EF-hand_7"/>
    <property type="match status" value="1"/>
</dbReference>